<proteinExistence type="inferred from homology"/>
<dbReference type="Proteomes" id="UP000053455">
    <property type="component" value="Unassembled WGS sequence"/>
</dbReference>
<dbReference type="RefSeq" id="WP_047094466.1">
    <property type="nucleotide sequence ID" value="NZ_LBHU01000004.1"/>
</dbReference>
<reference evidence="3 4" key="1">
    <citation type="submission" date="2015-04" db="EMBL/GenBank/DDBJ databases">
        <title>The draft genome sequence of Erythrobacter marinus HWDM-33.</title>
        <authorList>
            <person name="Zhuang L."/>
            <person name="Liu Y."/>
            <person name="Shao Z."/>
        </authorList>
    </citation>
    <scope>NUCLEOTIDE SEQUENCE [LARGE SCALE GENOMIC DNA]</scope>
    <source>
        <strain evidence="3 4">HWDM-33</strain>
    </source>
</reference>
<dbReference type="InterPro" id="IPR050563">
    <property type="entry name" value="4-hydroxybenzoyl-CoA_TE"/>
</dbReference>
<comment type="similarity">
    <text evidence="1">Belongs to the 4-hydroxybenzoyl-CoA thioesterase family.</text>
</comment>
<dbReference type="EMBL" id="LBHU01000004">
    <property type="protein sequence ID" value="KLI62947.1"/>
    <property type="molecule type" value="Genomic_DNA"/>
</dbReference>
<dbReference type="PIRSF" id="PIRSF003230">
    <property type="entry name" value="YbgC"/>
    <property type="match status" value="1"/>
</dbReference>
<dbReference type="SUPFAM" id="SSF54637">
    <property type="entry name" value="Thioesterase/thiol ester dehydrase-isomerase"/>
    <property type="match status" value="1"/>
</dbReference>
<evidence type="ECO:0000256" key="1">
    <source>
        <dbReference type="ARBA" id="ARBA00005953"/>
    </source>
</evidence>
<protein>
    <submittedName>
        <fullName evidence="3">Thioesterase</fullName>
    </submittedName>
</protein>
<sequence>MTEQMQPPSGVIEGSRHLYPVRVFFEDTDLSGIAYHANYLKWCERARSDILRVLGIDQRAAFEAGEGFYAVSEANIKWRRPAKFDDVLTVETRCTQVRAASAHMIQRIFRAEELLAEIEITAAFLSADGRPKRQPDAWRAAFATFTQKDPE</sequence>
<dbReference type="OrthoDB" id="9808429at2"/>
<dbReference type="PANTHER" id="PTHR31793:SF37">
    <property type="entry name" value="ACYL-COA THIOESTER HYDROLASE YBGC"/>
    <property type="match status" value="1"/>
</dbReference>
<dbReference type="GO" id="GO:0047617">
    <property type="term" value="F:fatty acyl-CoA hydrolase activity"/>
    <property type="evidence" value="ECO:0007669"/>
    <property type="project" value="TreeGrafter"/>
</dbReference>
<dbReference type="NCBIfam" id="TIGR00051">
    <property type="entry name" value="YbgC/FadM family acyl-CoA thioesterase"/>
    <property type="match status" value="1"/>
</dbReference>
<keyword evidence="2" id="KW-0378">Hydrolase</keyword>
<dbReference type="Gene3D" id="3.10.129.10">
    <property type="entry name" value="Hotdog Thioesterase"/>
    <property type="match status" value="1"/>
</dbReference>
<dbReference type="Pfam" id="PF13279">
    <property type="entry name" value="4HBT_2"/>
    <property type="match status" value="1"/>
</dbReference>
<gene>
    <name evidence="3" type="ORF">AAV99_12900</name>
</gene>
<dbReference type="AlphaFoldDB" id="A0A0H0XLX0"/>
<dbReference type="InterPro" id="IPR006684">
    <property type="entry name" value="YbgC/YbaW"/>
</dbReference>
<organism evidence="3 4">
    <name type="scientific">Aurantiacibacter marinus</name>
    <dbReference type="NCBI Taxonomy" id="874156"/>
    <lineage>
        <taxon>Bacteria</taxon>
        <taxon>Pseudomonadati</taxon>
        <taxon>Pseudomonadota</taxon>
        <taxon>Alphaproteobacteria</taxon>
        <taxon>Sphingomonadales</taxon>
        <taxon>Erythrobacteraceae</taxon>
        <taxon>Aurantiacibacter</taxon>
    </lineage>
</organism>
<evidence type="ECO:0000256" key="2">
    <source>
        <dbReference type="ARBA" id="ARBA00022801"/>
    </source>
</evidence>
<dbReference type="STRING" id="874156.GCA_001021555_02663"/>
<comment type="caution">
    <text evidence="3">The sequence shown here is derived from an EMBL/GenBank/DDBJ whole genome shotgun (WGS) entry which is preliminary data.</text>
</comment>
<accession>A0A0H0XLX0</accession>
<keyword evidence="4" id="KW-1185">Reference proteome</keyword>
<dbReference type="CDD" id="cd00586">
    <property type="entry name" value="4HBT"/>
    <property type="match status" value="1"/>
</dbReference>
<dbReference type="InterPro" id="IPR029069">
    <property type="entry name" value="HotDog_dom_sf"/>
</dbReference>
<name>A0A0H0XLX0_9SPHN</name>
<evidence type="ECO:0000313" key="4">
    <source>
        <dbReference type="Proteomes" id="UP000053455"/>
    </source>
</evidence>
<dbReference type="PATRIC" id="fig|874156.12.peg.2657"/>
<dbReference type="PANTHER" id="PTHR31793">
    <property type="entry name" value="4-HYDROXYBENZOYL-COA THIOESTERASE FAMILY MEMBER"/>
    <property type="match status" value="1"/>
</dbReference>
<evidence type="ECO:0000313" key="3">
    <source>
        <dbReference type="EMBL" id="KLI62947.1"/>
    </source>
</evidence>